<dbReference type="Gene3D" id="1.25.40.10">
    <property type="entry name" value="Tetratricopeptide repeat domain"/>
    <property type="match status" value="1"/>
</dbReference>
<dbReference type="PROSITE" id="PS50293">
    <property type="entry name" value="TPR_REGION"/>
    <property type="match status" value="2"/>
</dbReference>
<name>A0ABY7G789_MYAAR</name>
<gene>
    <name evidence="7" type="ORF">MAR_014610</name>
</gene>
<keyword evidence="3" id="KW-0677">Repeat</keyword>
<dbReference type="EMBL" id="CP111026">
    <property type="protein sequence ID" value="WAR28906.1"/>
    <property type="molecule type" value="Genomic_DNA"/>
</dbReference>
<evidence type="ECO:0000256" key="6">
    <source>
        <dbReference type="PROSITE-ProRule" id="PRU00339"/>
    </source>
</evidence>
<dbReference type="SUPFAM" id="SSF48452">
    <property type="entry name" value="TPR-like"/>
    <property type="match status" value="1"/>
</dbReference>
<feature type="repeat" description="TPR" evidence="6">
    <location>
        <begin position="155"/>
        <end position="188"/>
    </location>
</feature>
<dbReference type="CDD" id="cd06257">
    <property type="entry name" value="DnaJ"/>
    <property type="match status" value="1"/>
</dbReference>
<reference evidence="7" key="1">
    <citation type="submission" date="2022-11" db="EMBL/GenBank/DDBJ databases">
        <title>Centuries of genome instability and evolution in soft-shell clam transmissible cancer (bioRxiv).</title>
        <authorList>
            <person name="Hart S.F.M."/>
            <person name="Yonemitsu M.A."/>
            <person name="Giersch R.M."/>
            <person name="Beal B.F."/>
            <person name="Arriagada G."/>
            <person name="Davis B.W."/>
            <person name="Ostrander E.A."/>
            <person name="Goff S.P."/>
            <person name="Metzger M.J."/>
        </authorList>
    </citation>
    <scope>NUCLEOTIDE SEQUENCE</scope>
    <source>
        <strain evidence="7">MELC-2E11</strain>
        <tissue evidence="7">Siphon/mantle</tissue>
    </source>
</reference>
<feature type="repeat" description="TPR" evidence="6">
    <location>
        <begin position="114"/>
        <end position="147"/>
    </location>
</feature>
<protein>
    <submittedName>
        <fullName evidence="7">DNJC3-like protein</fullName>
    </submittedName>
</protein>
<keyword evidence="4 6" id="KW-0802">TPR repeat</keyword>
<evidence type="ECO:0000313" key="7">
    <source>
        <dbReference type="EMBL" id="WAR28906.1"/>
    </source>
</evidence>
<evidence type="ECO:0000256" key="1">
    <source>
        <dbReference type="ARBA" id="ARBA00004240"/>
    </source>
</evidence>
<comment type="subcellular location">
    <subcellularLocation>
        <location evidence="1">Endoplasmic reticulum</location>
    </subcellularLocation>
</comment>
<keyword evidence="2" id="KW-0732">Signal</keyword>
<dbReference type="PANTHER" id="PTHR44140:SF2">
    <property type="entry name" value="LD25575P"/>
    <property type="match status" value="1"/>
</dbReference>
<keyword evidence="5" id="KW-0256">Endoplasmic reticulum</keyword>
<feature type="repeat" description="TPR" evidence="6">
    <location>
        <begin position="269"/>
        <end position="302"/>
    </location>
</feature>
<sequence length="435" mass="48734">MECIRKITTETTYPIVSSDLAVAVWDRWKLDWVPEPVPSSVSSSSSSLGSIRDTPSPKFPITTRLTTLTMRAIYLKPSSSLEVVLSLVEVEKFSDELFSTGGDIFGCHGGSGDAAVHLDLGREMLSKGNLLEALSHFDIAVDKDPSNYLTYFRRATALTQRGSVYLKQGHLDKASRDFEEIVHYDPNNAEAVGYLHQIAPLGEEIQHAKILYNNHDFQGAIILLSKAIDLCPWDPELREIRAECYIAQGDLFKAVGDIRPTTKLRNDNTPAFFKLANLYYEMGDADESLSQIRECLKLDPDHKECFPFYKKVKKLAKQLKEAQDLSNAESWDDCVAKAKAIMKTEPKGFPFVQRAKSHICHCLAKAGHGSDAIKACNEVLEMEPENLHAMCDRAEAPQWHPDKFQEEDEKKHAEKVFMDIAAAKEVLSDPVCILN</sequence>
<dbReference type="InterPro" id="IPR011990">
    <property type="entry name" value="TPR-like_helical_dom_sf"/>
</dbReference>
<dbReference type="InterPro" id="IPR013105">
    <property type="entry name" value="TPR_2"/>
</dbReference>
<organism evidence="7 8">
    <name type="scientific">Mya arenaria</name>
    <name type="common">Soft-shell clam</name>
    <dbReference type="NCBI Taxonomy" id="6604"/>
    <lineage>
        <taxon>Eukaryota</taxon>
        <taxon>Metazoa</taxon>
        <taxon>Spiralia</taxon>
        <taxon>Lophotrochozoa</taxon>
        <taxon>Mollusca</taxon>
        <taxon>Bivalvia</taxon>
        <taxon>Autobranchia</taxon>
        <taxon>Heteroconchia</taxon>
        <taxon>Euheterodonta</taxon>
        <taxon>Imparidentia</taxon>
        <taxon>Neoheterodontei</taxon>
        <taxon>Myida</taxon>
        <taxon>Myoidea</taxon>
        <taxon>Myidae</taxon>
        <taxon>Mya</taxon>
    </lineage>
</organism>
<evidence type="ECO:0000256" key="2">
    <source>
        <dbReference type="ARBA" id="ARBA00022729"/>
    </source>
</evidence>
<evidence type="ECO:0000313" key="8">
    <source>
        <dbReference type="Proteomes" id="UP001164746"/>
    </source>
</evidence>
<dbReference type="InterPro" id="IPR019734">
    <property type="entry name" value="TPR_rpt"/>
</dbReference>
<accession>A0ABY7G789</accession>
<dbReference type="SMART" id="SM00028">
    <property type="entry name" value="TPR"/>
    <property type="match status" value="5"/>
</dbReference>
<dbReference type="PROSITE" id="PS50005">
    <property type="entry name" value="TPR"/>
    <property type="match status" value="3"/>
</dbReference>
<proteinExistence type="predicted"/>
<evidence type="ECO:0000256" key="4">
    <source>
        <dbReference type="ARBA" id="ARBA00022803"/>
    </source>
</evidence>
<dbReference type="InterPro" id="IPR036869">
    <property type="entry name" value="J_dom_sf"/>
</dbReference>
<evidence type="ECO:0000256" key="3">
    <source>
        <dbReference type="ARBA" id="ARBA00022737"/>
    </source>
</evidence>
<dbReference type="InterPro" id="IPR001623">
    <property type="entry name" value="DnaJ_domain"/>
</dbReference>
<dbReference type="SUPFAM" id="SSF46565">
    <property type="entry name" value="Chaperone J-domain"/>
    <property type="match status" value="1"/>
</dbReference>
<dbReference type="Pfam" id="PF07719">
    <property type="entry name" value="TPR_2"/>
    <property type="match status" value="2"/>
</dbReference>
<dbReference type="PANTHER" id="PTHR44140">
    <property type="entry name" value="LD25575P"/>
    <property type="match status" value="1"/>
</dbReference>
<keyword evidence="8" id="KW-1185">Reference proteome</keyword>
<dbReference type="Proteomes" id="UP001164746">
    <property type="component" value="Chromosome 15"/>
</dbReference>
<dbReference type="InterPro" id="IPR051727">
    <property type="entry name" value="DnaJ_C3_Co-chaperones"/>
</dbReference>
<evidence type="ECO:0000256" key="5">
    <source>
        <dbReference type="ARBA" id="ARBA00022824"/>
    </source>
</evidence>